<gene>
    <name evidence="1" type="primary">LOC110718675</name>
</gene>
<name>A0A803LGT5_CHEQI</name>
<dbReference type="EnsemblPlants" id="AUR62013182-RA">
    <property type="protein sequence ID" value="AUR62013182-RA:cds"/>
    <property type="gene ID" value="AUR62013182"/>
</dbReference>
<proteinExistence type="predicted"/>
<dbReference type="AlphaFoldDB" id="A0A803LGT5"/>
<evidence type="ECO:0000313" key="2">
    <source>
        <dbReference type="Proteomes" id="UP000596660"/>
    </source>
</evidence>
<reference evidence="1" key="1">
    <citation type="journal article" date="2017" name="Nature">
        <title>The genome of Chenopodium quinoa.</title>
        <authorList>
            <person name="Jarvis D.E."/>
            <person name="Ho Y.S."/>
            <person name="Lightfoot D.J."/>
            <person name="Schmoeckel S.M."/>
            <person name="Li B."/>
            <person name="Borm T.J.A."/>
            <person name="Ohyanagi H."/>
            <person name="Mineta K."/>
            <person name="Michell C.T."/>
            <person name="Saber N."/>
            <person name="Kharbatia N.M."/>
            <person name="Rupper R.R."/>
            <person name="Sharp A.R."/>
            <person name="Dally N."/>
            <person name="Boughton B.A."/>
            <person name="Woo Y.H."/>
            <person name="Gao G."/>
            <person name="Schijlen E.G.W.M."/>
            <person name="Guo X."/>
            <person name="Momin A.A."/>
            <person name="Negrao S."/>
            <person name="Al-Babili S."/>
            <person name="Gehring C."/>
            <person name="Roessner U."/>
            <person name="Jung C."/>
            <person name="Murphy K."/>
            <person name="Arold S.T."/>
            <person name="Gojobori T."/>
            <person name="van der Linden C.G."/>
            <person name="van Loo E.N."/>
            <person name="Jellen E.N."/>
            <person name="Maughan P.J."/>
            <person name="Tester M."/>
        </authorList>
    </citation>
    <scope>NUCLEOTIDE SEQUENCE [LARGE SCALE GENOMIC DNA]</scope>
    <source>
        <strain evidence="1">cv. PI 614886</strain>
    </source>
</reference>
<sequence length="379" mass="41983">MASSSAHHFVISQKNRTLIPSYSNSSILQNYPLLPFIPNSLSLSSKLPLPSSSKLTVCSVAKIIPSQFEIDQQQSSSFSPSSPNSSWAEFADKVSGEWDGFGADFTTAGEPIELPESVVPEAYREWEVKVFDWQTQCPTLADPQKLLLSYRSVKLLPTVGCEADAATVYNSDDRIIGGEESSSILAFAFQNTGCYVALWSVLENEVYRVLELEHCLIDPRDKESRVRVIQTLRLEDSKLKLQKIKVFCELWYGPFRNGDQLGGCSIRDSAFASTPALNASDVTGVWQSQDAVASYQTSQNKPLQELTGRSTQKIVRKEQELIMLPRQLWCSLKESENGETCGEVGWLLDPGFAISSRCIFSTDGKLKDISIGHETLASN</sequence>
<evidence type="ECO:0000313" key="1">
    <source>
        <dbReference type="EnsemblPlants" id="AUR62013182-RA:cds"/>
    </source>
</evidence>
<dbReference type="Proteomes" id="UP000596660">
    <property type="component" value="Unplaced"/>
</dbReference>
<protein>
    <submittedName>
        <fullName evidence="1">Uncharacterized protein</fullName>
    </submittedName>
</protein>
<reference evidence="1" key="2">
    <citation type="submission" date="2021-03" db="UniProtKB">
        <authorList>
            <consortium name="EnsemblPlants"/>
        </authorList>
    </citation>
    <scope>IDENTIFICATION</scope>
</reference>
<dbReference type="Gramene" id="AUR62013182-RA">
    <property type="protein sequence ID" value="AUR62013182-RA:cds"/>
    <property type="gene ID" value="AUR62013182"/>
</dbReference>
<keyword evidence="2" id="KW-1185">Reference proteome</keyword>
<dbReference type="OrthoDB" id="1883156at2759"/>
<accession>A0A803LGT5</accession>
<organism evidence="1 2">
    <name type="scientific">Chenopodium quinoa</name>
    <name type="common">Quinoa</name>
    <dbReference type="NCBI Taxonomy" id="63459"/>
    <lineage>
        <taxon>Eukaryota</taxon>
        <taxon>Viridiplantae</taxon>
        <taxon>Streptophyta</taxon>
        <taxon>Embryophyta</taxon>
        <taxon>Tracheophyta</taxon>
        <taxon>Spermatophyta</taxon>
        <taxon>Magnoliopsida</taxon>
        <taxon>eudicotyledons</taxon>
        <taxon>Gunneridae</taxon>
        <taxon>Pentapetalae</taxon>
        <taxon>Caryophyllales</taxon>
        <taxon>Chenopodiaceae</taxon>
        <taxon>Chenopodioideae</taxon>
        <taxon>Atripliceae</taxon>
        <taxon>Chenopodium</taxon>
    </lineage>
</organism>
<dbReference type="OMA" id="GACYRSP"/>